<evidence type="ECO:0000313" key="2">
    <source>
        <dbReference type="EMBL" id="VEG13728.1"/>
    </source>
</evidence>
<accession>A0A3S4ULQ6</accession>
<feature type="transmembrane region" description="Helical" evidence="1">
    <location>
        <begin position="7"/>
        <end position="25"/>
    </location>
</feature>
<keyword evidence="1" id="KW-0472">Membrane</keyword>
<evidence type="ECO:0000256" key="1">
    <source>
        <dbReference type="SAM" id="Phobius"/>
    </source>
</evidence>
<dbReference type="AlphaFoldDB" id="A0A3S4ULQ6"/>
<name>A0A3S4ULQ6_9GAMM</name>
<gene>
    <name evidence="2" type="ORF">NCTC10297_01698</name>
</gene>
<keyword evidence="1" id="KW-0812">Transmembrane</keyword>
<protein>
    <submittedName>
        <fullName evidence="2">Uncharacterized protein</fullName>
    </submittedName>
</protein>
<dbReference type="KEGG" id="mcun:NCTC10297_01698"/>
<dbReference type="Proteomes" id="UP000274100">
    <property type="component" value="Chromosome"/>
</dbReference>
<dbReference type="RefSeq" id="WP_126331387.1">
    <property type="nucleotide sequence ID" value="NZ_LR134343.1"/>
</dbReference>
<dbReference type="EMBL" id="LR134343">
    <property type="protein sequence ID" value="VEG13728.1"/>
    <property type="molecule type" value="Genomic_DNA"/>
</dbReference>
<reference evidence="2 3" key="1">
    <citation type="submission" date="2018-12" db="EMBL/GenBank/DDBJ databases">
        <authorList>
            <consortium name="Pathogen Informatics"/>
        </authorList>
    </citation>
    <scope>NUCLEOTIDE SEQUENCE [LARGE SCALE GENOMIC DNA]</scope>
    <source>
        <strain evidence="2 3">NCTC10297</strain>
    </source>
</reference>
<organism evidence="2 3">
    <name type="scientific">Moraxella cuniculi</name>
    <dbReference type="NCBI Taxonomy" id="34061"/>
    <lineage>
        <taxon>Bacteria</taxon>
        <taxon>Pseudomonadati</taxon>
        <taxon>Pseudomonadota</taxon>
        <taxon>Gammaproteobacteria</taxon>
        <taxon>Moraxellales</taxon>
        <taxon>Moraxellaceae</taxon>
        <taxon>Moraxella</taxon>
    </lineage>
</organism>
<keyword evidence="1" id="KW-1133">Transmembrane helix</keyword>
<sequence length="165" mass="19709">MLRYFNKTVFIFIFLLIVYLFFYAYKDILYPNVEKNILKQINTGDEVITINQRYDFNDLMGDYDYLIFTNGVMTETREKIFAIRKGKLIRIFYWKLDFDGEVSKNQIMIDSGLGQAFYRCDKNSSFKVTKVDVESNFYYIKPLGCDVLYGVDIDMIYQIFKVDFN</sequence>
<evidence type="ECO:0000313" key="3">
    <source>
        <dbReference type="Proteomes" id="UP000274100"/>
    </source>
</evidence>
<proteinExistence type="predicted"/>